<name>A0A402AVU7_9CHLR</name>
<dbReference type="EMBL" id="BIFS01000002">
    <property type="protein sequence ID" value="GCE23217.1"/>
    <property type="molecule type" value="Genomic_DNA"/>
</dbReference>
<evidence type="ECO:0000313" key="2">
    <source>
        <dbReference type="Proteomes" id="UP000287188"/>
    </source>
</evidence>
<comment type="caution">
    <text evidence="1">The sequence shown here is derived from an EMBL/GenBank/DDBJ whole genome shotgun (WGS) entry which is preliminary data.</text>
</comment>
<reference evidence="2" key="1">
    <citation type="submission" date="2018-12" db="EMBL/GenBank/DDBJ databases">
        <title>Tengunoibacter tsumagoiensis gen. nov., sp. nov., Dictyobacter kobayashii sp. nov., D. alpinus sp. nov., and D. joshuensis sp. nov. and description of Dictyobacteraceae fam. nov. within the order Ktedonobacterales isolated from Tengu-no-mugimeshi.</title>
        <authorList>
            <person name="Wang C.M."/>
            <person name="Zheng Y."/>
            <person name="Sakai Y."/>
            <person name="Toyoda A."/>
            <person name="Minakuchi Y."/>
            <person name="Abe K."/>
            <person name="Yokota A."/>
            <person name="Yabe S."/>
        </authorList>
    </citation>
    <scope>NUCLEOTIDE SEQUENCE [LARGE SCALE GENOMIC DNA]</scope>
    <source>
        <strain evidence="2">Uno11</strain>
    </source>
</reference>
<dbReference type="RefSeq" id="WP_126556690.1">
    <property type="nucleotide sequence ID" value="NZ_BIFS01000002.1"/>
</dbReference>
<organism evidence="1 2">
    <name type="scientific">Dictyobacter kobayashii</name>
    <dbReference type="NCBI Taxonomy" id="2014872"/>
    <lineage>
        <taxon>Bacteria</taxon>
        <taxon>Bacillati</taxon>
        <taxon>Chloroflexota</taxon>
        <taxon>Ktedonobacteria</taxon>
        <taxon>Ktedonobacterales</taxon>
        <taxon>Dictyobacteraceae</taxon>
        <taxon>Dictyobacter</taxon>
    </lineage>
</organism>
<proteinExistence type="predicted"/>
<protein>
    <submittedName>
        <fullName evidence="1">Uncharacterized protein</fullName>
    </submittedName>
</protein>
<evidence type="ECO:0000313" key="1">
    <source>
        <dbReference type="EMBL" id="GCE23217.1"/>
    </source>
</evidence>
<dbReference type="Proteomes" id="UP000287188">
    <property type="component" value="Unassembled WGS sequence"/>
</dbReference>
<sequence length="228" mass="26677">MTVAALAESACTLLKSIENMEQNKLNAVNIEDTYAELKTVKEIAQHIRDLCELYRNRLPIQNIKQTELPRVLKELQLSQALFVTEQQRRQVQELRTIASKLNKIKVKIEAEWKNYVEVRLSPYFDLHEMVKSLPEVRDQASTLNGLRNQLRHDISVLPLTQNELNTFDRCFEQYKQRLSTLEHLHPEVRTFLQKANNGTATVADITDEVLRWCRQGEHAKAFRIQFSY</sequence>
<dbReference type="AlphaFoldDB" id="A0A402AVU7"/>
<keyword evidence="2" id="KW-1185">Reference proteome</keyword>
<accession>A0A402AVU7</accession>
<gene>
    <name evidence="1" type="ORF">KDK_70170</name>
</gene>